<dbReference type="Gene3D" id="3.60.21.10">
    <property type="match status" value="1"/>
</dbReference>
<gene>
    <name evidence="2" type="ORF">CD158_08075</name>
</gene>
<dbReference type="GeneID" id="64981046"/>
<comment type="caution">
    <text evidence="2">The sequence shown here is derived from an EMBL/GenBank/DDBJ whole genome shotgun (WGS) entry which is preliminary data.</text>
</comment>
<dbReference type="RefSeq" id="WP_059106987.1">
    <property type="nucleotide sequence ID" value="NZ_AP024589.1"/>
</dbReference>
<dbReference type="PANTHER" id="PTHR43143">
    <property type="entry name" value="METALLOPHOSPHOESTERASE, CALCINEURIN SUPERFAMILY"/>
    <property type="match status" value="1"/>
</dbReference>
<organism evidence="2 3">
    <name type="scientific">Staphylococcus auricularis</name>
    <dbReference type="NCBI Taxonomy" id="29379"/>
    <lineage>
        <taxon>Bacteria</taxon>
        <taxon>Bacillati</taxon>
        <taxon>Bacillota</taxon>
        <taxon>Bacilli</taxon>
        <taxon>Bacillales</taxon>
        <taxon>Staphylococcaceae</taxon>
        <taxon>Staphylococcus</taxon>
    </lineage>
</organism>
<evidence type="ECO:0000313" key="3">
    <source>
        <dbReference type="Proteomes" id="UP000242470"/>
    </source>
</evidence>
<evidence type="ECO:0000313" key="2">
    <source>
        <dbReference type="EMBL" id="PNZ66625.1"/>
    </source>
</evidence>
<dbReference type="PANTHER" id="PTHR43143:SF1">
    <property type="entry name" value="SERINE_THREONINE-PROTEIN PHOSPHATASE CPPED1"/>
    <property type="match status" value="1"/>
</dbReference>
<dbReference type="SUPFAM" id="SSF56300">
    <property type="entry name" value="Metallo-dependent phosphatases"/>
    <property type="match status" value="1"/>
</dbReference>
<dbReference type="InterPro" id="IPR004843">
    <property type="entry name" value="Calcineurin-like_PHP"/>
</dbReference>
<dbReference type="Pfam" id="PF00149">
    <property type="entry name" value="Metallophos"/>
    <property type="match status" value="1"/>
</dbReference>
<feature type="domain" description="Calcineurin-like phosphoesterase" evidence="1">
    <location>
        <begin position="3"/>
        <end position="221"/>
    </location>
</feature>
<dbReference type="InterPro" id="IPR051918">
    <property type="entry name" value="STPP_CPPED1"/>
</dbReference>
<dbReference type="GO" id="GO:0016787">
    <property type="term" value="F:hydrolase activity"/>
    <property type="evidence" value="ECO:0007669"/>
    <property type="project" value="InterPro"/>
</dbReference>
<evidence type="ECO:0000259" key="1">
    <source>
        <dbReference type="Pfam" id="PF00149"/>
    </source>
</evidence>
<accession>A0AAP8TST4</accession>
<proteinExistence type="predicted"/>
<dbReference type="AlphaFoldDB" id="A0AAP8TST4"/>
<reference evidence="2 3" key="1">
    <citation type="submission" date="2017-08" db="EMBL/GenBank/DDBJ databases">
        <title>Draft genome sequences of 64 type strains of genus Staph aureus.</title>
        <authorList>
            <person name="Cole K."/>
            <person name="Golubchik T."/>
            <person name="Russell J."/>
            <person name="Foster D."/>
            <person name="Llewelyn M."/>
            <person name="Wilson D."/>
            <person name="Crook D."/>
            <person name="Paul J."/>
        </authorList>
    </citation>
    <scope>NUCLEOTIDE SEQUENCE [LARGE SCALE GENOMIC DNA]</scope>
    <source>
        <strain evidence="2 3">NCTC 12101</strain>
    </source>
</reference>
<dbReference type="Proteomes" id="UP000242470">
    <property type="component" value="Unassembled WGS sequence"/>
</dbReference>
<sequence>MTKFTIFTDLHSEIIDNSEKRIHEILQEATKQQAQVLINLGDFGYFAPTVETKCISNNQPINYHLFYEEQTNKYLKKTEKLLDLISYLHIPTLHVLGNHDMDFNSKAEAIRYYDIPNNYYYEDIDEFRFIVLDTNFYLNNKGEEVDYDTGNYFNEKRQALLSQEQVEWLKEEALITERKIILLSHNPLKDEKRGIQNAKHVQNILNLTNKKLLCLSGHKHIDKCEKVENIVFLEVNSASYHWLGEKQDSAKDYRREKIHDYPLLPYIIRYPVALYATIEWIANRVSIWGRQPENSPIGEKERALNITSSILDREIDF</sequence>
<dbReference type="InterPro" id="IPR029052">
    <property type="entry name" value="Metallo-depent_PP-like"/>
</dbReference>
<dbReference type="EMBL" id="PPQW01000056">
    <property type="protein sequence ID" value="PNZ66625.1"/>
    <property type="molecule type" value="Genomic_DNA"/>
</dbReference>
<protein>
    <recommendedName>
        <fullName evidence="1">Calcineurin-like phosphoesterase domain-containing protein</fullName>
    </recommendedName>
</protein>
<name>A0AAP8TST4_9STAP</name>